<dbReference type="RefSeq" id="WP_344885347.1">
    <property type="nucleotide sequence ID" value="NZ_BAABCJ010000006.1"/>
</dbReference>
<dbReference type="EMBL" id="BAABCJ010000006">
    <property type="protein sequence ID" value="GAA3710821.1"/>
    <property type="molecule type" value="Genomic_DNA"/>
</dbReference>
<reference evidence="3" key="1">
    <citation type="journal article" date="2019" name="Int. J. Syst. Evol. Microbiol.">
        <title>The Global Catalogue of Microorganisms (GCM) 10K type strain sequencing project: providing services to taxonomists for standard genome sequencing and annotation.</title>
        <authorList>
            <consortium name="The Broad Institute Genomics Platform"/>
            <consortium name="The Broad Institute Genome Sequencing Center for Infectious Disease"/>
            <person name="Wu L."/>
            <person name="Ma J."/>
        </authorList>
    </citation>
    <scope>NUCLEOTIDE SEQUENCE [LARGE SCALE GENOMIC DNA]</scope>
    <source>
        <strain evidence="3">JCM 16961</strain>
    </source>
</reference>
<dbReference type="Proteomes" id="UP001501536">
    <property type="component" value="Unassembled WGS sequence"/>
</dbReference>
<evidence type="ECO:0000313" key="2">
    <source>
        <dbReference type="EMBL" id="GAA3710821.1"/>
    </source>
</evidence>
<feature type="compositionally biased region" description="Acidic residues" evidence="1">
    <location>
        <begin position="33"/>
        <end position="42"/>
    </location>
</feature>
<organism evidence="2 3">
    <name type="scientific">Zhihengliuella alba</name>
    <dbReference type="NCBI Taxonomy" id="547018"/>
    <lineage>
        <taxon>Bacteria</taxon>
        <taxon>Bacillati</taxon>
        <taxon>Actinomycetota</taxon>
        <taxon>Actinomycetes</taxon>
        <taxon>Micrococcales</taxon>
        <taxon>Micrococcaceae</taxon>
        <taxon>Zhihengliuella</taxon>
    </lineage>
</organism>
<evidence type="ECO:0008006" key="4">
    <source>
        <dbReference type="Google" id="ProtNLM"/>
    </source>
</evidence>
<proteinExistence type="predicted"/>
<comment type="caution">
    <text evidence="2">The sequence shown here is derived from an EMBL/GenBank/DDBJ whole genome shotgun (WGS) entry which is preliminary data.</text>
</comment>
<keyword evidence="3" id="KW-1185">Reference proteome</keyword>
<feature type="region of interest" description="Disordered" evidence="1">
    <location>
        <begin position="27"/>
        <end position="63"/>
    </location>
</feature>
<evidence type="ECO:0000256" key="1">
    <source>
        <dbReference type="SAM" id="MobiDB-lite"/>
    </source>
</evidence>
<protein>
    <recommendedName>
        <fullName evidence="4">DUF5666 domain-containing protein</fullName>
    </recommendedName>
</protein>
<dbReference type="PROSITE" id="PS51257">
    <property type="entry name" value="PROKAR_LIPOPROTEIN"/>
    <property type="match status" value="1"/>
</dbReference>
<name>A0ABP7DVM6_9MICC</name>
<evidence type="ECO:0000313" key="3">
    <source>
        <dbReference type="Proteomes" id="UP001501536"/>
    </source>
</evidence>
<sequence length="171" mass="17826">MRNSERARRLTILAMIPLFVAGISSCGTSGPEDGVDAEDIVEENGSSEAGSDPSADPTAVADPDLFDDVDSFIGQEVTVSADVNTVIDGTSFTIAGTGDASVDELLVVAPGEEAGVSEDSSVRVTGTVEESFDVAAVEEELGVSLDGTEYEEWQGQRYLLASRVDLDASDE</sequence>
<accession>A0ABP7DVM6</accession>
<gene>
    <name evidence="2" type="ORF">GCM10022377_25490</name>
</gene>